<name>A0A916RRH7_9BACT</name>
<feature type="domain" description="TonB-dependent transporter Oar-like beta-barrel" evidence="9">
    <location>
        <begin position="267"/>
        <end position="1241"/>
    </location>
</feature>
<dbReference type="InterPro" id="IPR037066">
    <property type="entry name" value="Plug_dom_sf"/>
</dbReference>
<sequence>MYCNEHHVPSGMPRARSFVFLAAVLAAVVMFFTLPAKAQLAGKGAINGVVTDPTGAVVSNATIVVTSTTRGTSVTAKSNNSGDYSVSPLDADIYTVTVTAQGFQQIKQENVHVNSLEVATVNISLQVGTESQSVTVSSAPPALETSNATLGATMEQEMYSALPIQMGAYGQPDQRRATDFALLMPGVQGNETNGNATTNTGVVNGSGSRGAASAVYINGIPFTQASGEGDPRFVWTAISVDAVNQFQVQTSGYSALYEGQGVQNYTVKQGGNKYHGAVYEYFRNTALDTWGFFQATSPVTGLPIKPVEHQNEYGIALSGPLVPLGSWKDKLFFFGNYNGFRYASAKPTAVSFPTVAQQNGDFSAAGANIYDPSTQASCTANSTTGPCRYQYGFGPGSGSGPAGNPVVIGPKNVIPAGEFSQIALKMQSYIPTLANQNPQNNYIAANPSGLSNWSTTDRIDYMLSSKNTLTMTAAIGRQGSSVPVGQTTAGRNTAGLPYNYSQAYAPKTAVGIIEDTHVFSPNVVNQFKYGFARYNGPTINADQNAAYAASVMGITNLPAGQAQEAFPITTFSGTNAPTQWAGTTASAAIANSYTLLDNVQWVKGNHSVTIGGQIAWLQYQTLSANSGVTPLTLANAVTETAAITPSSNSSPKYAATSGTGLAYASFLVGQIDKASFTQYLVPEYGARFRAISPYIQDDWKVNSRLTVNLGLRYDFYPSYREAHNNVSFFNPTLTNPITNLPGAIQYGGTGANTCNCSTPVNNFYKNIGPRIGLAFQSDPKTVWRASYGVMYTHGNGVGGAANSRTGTGTLGFSAAPSFSANGFLLSTAPLGPGQTAIPSFSPALGRASGNGYGTGYTTVSGYTGTPSGVGYADPYLGGRAPQYINWSFGFQHQWTSSFTSSINYVGSEGHFLVTDGGNPRGYWSNQLDPKYLSLNSNLSLTGSSRDAYCIANSLPCAPAGLFTSSQSLGSELKPFPFYGVSDTYGNVANSIYHGLQVSLMKAPSHGLTFMLNYTWSRGIDDGGTFRTGYDIPAQFAMDGKFHKADSIERTVSTSNQPHHVVLTAVWDMPFGKTILASNEWQRAVFGGFKFSGIFQANSGSPLALTGSACGTNPAQSTCEPSYNPAFSGKARINGAWGDGVTAANTKINFIDPNTFIQTPAYMFGDAPRTAPYNIYGPGNYDVDISLRRSFALHLSEASRLSLQADMYNVTNHTQFGGIGTTFGSSNFGQVSNQTNQSRDVQLSGRLEF</sequence>
<keyword evidence="6" id="KW-0472">Membrane</keyword>
<evidence type="ECO:0000256" key="4">
    <source>
        <dbReference type="ARBA" id="ARBA00022692"/>
    </source>
</evidence>
<dbReference type="EMBL" id="BMJB01000001">
    <property type="protein sequence ID" value="GGA66920.1"/>
    <property type="molecule type" value="Genomic_DNA"/>
</dbReference>
<reference evidence="10" key="1">
    <citation type="journal article" date="2014" name="Int. J. Syst. Evol. Microbiol.">
        <title>Complete genome sequence of Corynebacterium casei LMG S-19264T (=DSM 44701T), isolated from a smear-ripened cheese.</title>
        <authorList>
            <consortium name="US DOE Joint Genome Institute (JGI-PGF)"/>
            <person name="Walter F."/>
            <person name="Albersmeier A."/>
            <person name="Kalinowski J."/>
            <person name="Ruckert C."/>
        </authorList>
    </citation>
    <scope>NUCLEOTIDE SEQUENCE</scope>
    <source>
        <strain evidence="10">CGMCC 1.15447</strain>
    </source>
</reference>
<dbReference type="PANTHER" id="PTHR30069">
    <property type="entry name" value="TONB-DEPENDENT OUTER MEMBRANE RECEPTOR"/>
    <property type="match status" value="1"/>
</dbReference>
<evidence type="ECO:0000256" key="2">
    <source>
        <dbReference type="ARBA" id="ARBA00022448"/>
    </source>
</evidence>
<keyword evidence="4" id="KW-0812">Transmembrane</keyword>
<evidence type="ECO:0000256" key="6">
    <source>
        <dbReference type="ARBA" id="ARBA00023136"/>
    </source>
</evidence>
<evidence type="ECO:0000256" key="5">
    <source>
        <dbReference type="ARBA" id="ARBA00022729"/>
    </source>
</evidence>
<dbReference type="InterPro" id="IPR039426">
    <property type="entry name" value="TonB-dep_rcpt-like"/>
</dbReference>
<evidence type="ECO:0000256" key="8">
    <source>
        <dbReference type="SAM" id="MobiDB-lite"/>
    </source>
</evidence>
<dbReference type="GO" id="GO:0044718">
    <property type="term" value="P:siderophore transmembrane transport"/>
    <property type="evidence" value="ECO:0007669"/>
    <property type="project" value="TreeGrafter"/>
</dbReference>
<feature type="compositionally biased region" description="Polar residues" evidence="8">
    <location>
        <begin position="1229"/>
        <end position="1240"/>
    </location>
</feature>
<protein>
    <recommendedName>
        <fullName evidence="9">TonB-dependent transporter Oar-like beta-barrel domain-containing protein</fullName>
    </recommendedName>
</protein>
<dbReference type="SUPFAM" id="SSF49464">
    <property type="entry name" value="Carboxypeptidase regulatory domain-like"/>
    <property type="match status" value="1"/>
</dbReference>
<dbReference type="GO" id="GO:0015344">
    <property type="term" value="F:siderophore uptake transmembrane transporter activity"/>
    <property type="evidence" value="ECO:0007669"/>
    <property type="project" value="TreeGrafter"/>
</dbReference>
<comment type="subcellular location">
    <subcellularLocation>
        <location evidence="1">Cell outer membrane</location>
        <topology evidence="1">Multi-pass membrane protein</topology>
    </subcellularLocation>
</comment>
<evidence type="ECO:0000256" key="1">
    <source>
        <dbReference type="ARBA" id="ARBA00004571"/>
    </source>
</evidence>
<evidence type="ECO:0000313" key="11">
    <source>
        <dbReference type="Proteomes" id="UP000648801"/>
    </source>
</evidence>
<dbReference type="Gene3D" id="2.40.170.20">
    <property type="entry name" value="TonB-dependent receptor, beta-barrel domain"/>
    <property type="match status" value="2"/>
</dbReference>
<dbReference type="SUPFAM" id="SSF56935">
    <property type="entry name" value="Porins"/>
    <property type="match status" value="1"/>
</dbReference>
<proteinExistence type="predicted"/>
<evidence type="ECO:0000259" key="9">
    <source>
        <dbReference type="Pfam" id="PF25183"/>
    </source>
</evidence>
<dbReference type="Pfam" id="PF13620">
    <property type="entry name" value="CarboxypepD_reg"/>
    <property type="match status" value="1"/>
</dbReference>
<keyword evidence="5" id="KW-0732">Signal</keyword>
<accession>A0A916RRH7</accession>
<keyword evidence="3" id="KW-1134">Transmembrane beta strand</keyword>
<evidence type="ECO:0000256" key="3">
    <source>
        <dbReference type="ARBA" id="ARBA00022452"/>
    </source>
</evidence>
<dbReference type="GO" id="GO:0009279">
    <property type="term" value="C:cell outer membrane"/>
    <property type="evidence" value="ECO:0007669"/>
    <property type="project" value="UniProtKB-SubCell"/>
</dbReference>
<dbReference type="AlphaFoldDB" id="A0A916RRH7"/>
<dbReference type="PANTHER" id="PTHR30069:SF29">
    <property type="entry name" value="HEMOGLOBIN AND HEMOGLOBIN-HAPTOGLOBIN-BINDING PROTEIN 1-RELATED"/>
    <property type="match status" value="1"/>
</dbReference>
<dbReference type="InterPro" id="IPR036942">
    <property type="entry name" value="Beta-barrel_TonB_sf"/>
</dbReference>
<keyword evidence="11" id="KW-1185">Reference proteome</keyword>
<reference evidence="10" key="2">
    <citation type="submission" date="2020-09" db="EMBL/GenBank/DDBJ databases">
        <authorList>
            <person name="Sun Q."/>
            <person name="Zhou Y."/>
        </authorList>
    </citation>
    <scope>NUCLEOTIDE SEQUENCE</scope>
    <source>
        <strain evidence="10">CGMCC 1.15447</strain>
    </source>
</reference>
<dbReference type="InterPro" id="IPR057601">
    <property type="entry name" value="Oar-like_b-barrel"/>
</dbReference>
<evidence type="ECO:0000256" key="7">
    <source>
        <dbReference type="ARBA" id="ARBA00023237"/>
    </source>
</evidence>
<evidence type="ECO:0000313" key="10">
    <source>
        <dbReference type="EMBL" id="GGA66920.1"/>
    </source>
</evidence>
<organism evidence="10 11">
    <name type="scientific">Edaphobacter acidisoli</name>
    <dbReference type="NCBI Taxonomy" id="2040573"/>
    <lineage>
        <taxon>Bacteria</taxon>
        <taxon>Pseudomonadati</taxon>
        <taxon>Acidobacteriota</taxon>
        <taxon>Terriglobia</taxon>
        <taxon>Terriglobales</taxon>
        <taxon>Acidobacteriaceae</taxon>
        <taxon>Edaphobacter</taxon>
    </lineage>
</organism>
<dbReference type="InterPro" id="IPR008969">
    <property type="entry name" value="CarboxyPept-like_regulatory"/>
</dbReference>
<dbReference type="Proteomes" id="UP000648801">
    <property type="component" value="Unassembled WGS sequence"/>
</dbReference>
<dbReference type="Gene3D" id="2.60.40.1120">
    <property type="entry name" value="Carboxypeptidase-like, regulatory domain"/>
    <property type="match status" value="1"/>
</dbReference>
<dbReference type="Pfam" id="PF25183">
    <property type="entry name" value="OMP_b-brl_4"/>
    <property type="match status" value="1"/>
</dbReference>
<dbReference type="Gene3D" id="2.170.130.10">
    <property type="entry name" value="TonB-dependent receptor, plug domain"/>
    <property type="match status" value="1"/>
</dbReference>
<keyword evidence="7" id="KW-0998">Cell outer membrane</keyword>
<comment type="caution">
    <text evidence="10">The sequence shown here is derived from an EMBL/GenBank/DDBJ whole genome shotgun (WGS) entry which is preliminary data.</text>
</comment>
<feature type="region of interest" description="Disordered" evidence="8">
    <location>
        <begin position="1229"/>
        <end position="1248"/>
    </location>
</feature>
<keyword evidence="2" id="KW-0813">Transport</keyword>
<gene>
    <name evidence="10" type="ORF">GCM10011507_17990</name>
</gene>